<organism evidence="9 10">
    <name type="scientific">Actinomadura spongiicola</name>
    <dbReference type="NCBI Taxonomy" id="2303421"/>
    <lineage>
        <taxon>Bacteria</taxon>
        <taxon>Bacillati</taxon>
        <taxon>Actinomycetota</taxon>
        <taxon>Actinomycetes</taxon>
        <taxon>Streptosporangiales</taxon>
        <taxon>Thermomonosporaceae</taxon>
        <taxon>Actinomadura</taxon>
    </lineage>
</organism>
<dbReference type="InterPro" id="IPR002182">
    <property type="entry name" value="NB-ARC"/>
</dbReference>
<dbReference type="Gene3D" id="3.40.50.300">
    <property type="entry name" value="P-loop containing nucleotide triphosphate hydrolases"/>
    <property type="match status" value="1"/>
</dbReference>
<evidence type="ECO:0000256" key="6">
    <source>
        <dbReference type="PROSITE-ProRule" id="PRU01091"/>
    </source>
</evidence>
<protein>
    <recommendedName>
        <fullName evidence="8">OmpR/PhoB-type domain-containing protein</fullName>
    </recommendedName>
</protein>
<evidence type="ECO:0000256" key="5">
    <source>
        <dbReference type="PROSITE-ProRule" id="PRU00339"/>
    </source>
</evidence>
<proteinExistence type="inferred from homology"/>
<reference evidence="9 10" key="1">
    <citation type="submission" date="2018-08" db="EMBL/GenBank/DDBJ databases">
        <title>Actinomadura spongicola sp. nov., isolated from marine sponge Leucetta chagosensis.</title>
        <authorList>
            <person name="Li L."/>
            <person name="Lin H.W."/>
        </authorList>
    </citation>
    <scope>NUCLEOTIDE SEQUENCE [LARGE SCALE GENOMIC DNA]</scope>
    <source>
        <strain evidence="9 10">LHW52907</strain>
    </source>
</reference>
<evidence type="ECO:0000256" key="2">
    <source>
        <dbReference type="ARBA" id="ARBA00023015"/>
    </source>
</evidence>
<dbReference type="PROSITE" id="PS50005">
    <property type="entry name" value="TPR"/>
    <property type="match status" value="1"/>
</dbReference>
<dbReference type="GO" id="GO:0003677">
    <property type="term" value="F:DNA binding"/>
    <property type="evidence" value="ECO:0007669"/>
    <property type="project" value="UniProtKB-UniRule"/>
</dbReference>
<dbReference type="Pfam" id="PF00931">
    <property type="entry name" value="NB-ARC"/>
    <property type="match status" value="1"/>
</dbReference>
<dbReference type="InterPro" id="IPR011990">
    <property type="entry name" value="TPR-like_helical_dom_sf"/>
</dbReference>
<dbReference type="InterPro" id="IPR026000">
    <property type="entry name" value="Apc5_dom"/>
</dbReference>
<dbReference type="InterPro" id="IPR005158">
    <property type="entry name" value="BTAD"/>
</dbReference>
<evidence type="ECO:0000256" key="4">
    <source>
        <dbReference type="ARBA" id="ARBA00023163"/>
    </source>
</evidence>
<evidence type="ECO:0000259" key="8">
    <source>
        <dbReference type="PROSITE" id="PS51755"/>
    </source>
</evidence>
<dbReference type="GO" id="GO:0006355">
    <property type="term" value="P:regulation of DNA-templated transcription"/>
    <property type="evidence" value="ECO:0007669"/>
    <property type="project" value="InterPro"/>
</dbReference>
<dbReference type="GO" id="GO:0043531">
    <property type="term" value="F:ADP binding"/>
    <property type="evidence" value="ECO:0007669"/>
    <property type="project" value="InterPro"/>
</dbReference>
<comment type="caution">
    <text evidence="9">The sequence shown here is derived from an EMBL/GenBank/DDBJ whole genome shotgun (WGS) entry which is preliminary data.</text>
</comment>
<dbReference type="Pfam" id="PF13424">
    <property type="entry name" value="TPR_12"/>
    <property type="match status" value="3"/>
</dbReference>
<dbReference type="InterPro" id="IPR016032">
    <property type="entry name" value="Sig_transdc_resp-reg_C-effctor"/>
</dbReference>
<feature type="region of interest" description="Disordered" evidence="7">
    <location>
        <begin position="1"/>
        <end position="47"/>
    </location>
</feature>
<feature type="domain" description="OmpR/PhoB-type" evidence="8">
    <location>
        <begin position="93"/>
        <end position="195"/>
    </location>
</feature>
<name>A0A372GBC5_9ACTN</name>
<dbReference type="Gene3D" id="1.25.40.10">
    <property type="entry name" value="Tetratricopeptide repeat domain"/>
    <property type="match status" value="3"/>
</dbReference>
<keyword evidence="2" id="KW-0805">Transcription regulation</keyword>
<dbReference type="InterPro" id="IPR019734">
    <property type="entry name" value="TPR_rpt"/>
</dbReference>
<dbReference type="SMART" id="SM00862">
    <property type="entry name" value="Trans_reg_C"/>
    <property type="match status" value="1"/>
</dbReference>
<dbReference type="InterPro" id="IPR051677">
    <property type="entry name" value="AfsR-DnrI-RedD_regulator"/>
</dbReference>
<dbReference type="SUPFAM" id="SSF52540">
    <property type="entry name" value="P-loop containing nucleoside triphosphate hydrolases"/>
    <property type="match status" value="1"/>
</dbReference>
<evidence type="ECO:0000256" key="1">
    <source>
        <dbReference type="ARBA" id="ARBA00005820"/>
    </source>
</evidence>
<keyword evidence="5" id="KW-0802">TPR repeat</keyword>
<keyword evidence="3 6" id="KW-0238">DNA-binding</keyword>
<dbReference type="Gene3D" id="1.10.10.10">
    <property type="entry name" value="Winged helix-like DNA-binding domain superfamily/Winged helix DNA-binding domain"/>
    <property type="match status" value="2"/>
</dbReference>
<dbReference type="InterPro" id="IPR001867">
    <property type="entry name" value="OmpR/PhoB-type_DNA-bd"/>
</dbReference>
<dbReference type="Pfam" id="PF12862">
    <property type="entry name" value="ANAPC5"/>
    <property type="match status" value="1"/>
</dbReference>
<sequence length="1150" mass="125355">MCHVGSVGRPVLVPSRSRPRGVPLRKDDTGTEAARHTSARSVPGRLRSAVSGRRTGALREVFVRRTPPDDSLAANGQEICSACCGHGTGVGWGNIKTHGGMTLNFKILGPLEIRDKGNSVDPGPARHQKVLTALLLSADRVVPLPRLIDAAWGENPPATARKQVRNIVSDLRRTLNGVGEAGLLPVGQDGYRLHVAADALDVSVFDDRVARGRRYVAEQQLNEASTEFRAALSLWRGPALAGLESPALDPQRAVLEERRLTVLEEFADLELTIGRHHELSAELAQWVAEYPLRERLIGFYMLALYRAGRQAEALQVFQDARRVLIDQLGIEPGADLQRLHQRILTGDEELSAPRISTTCPQHFLPRDICDFTGRAAELERIRAALPAGEDRAGAVAVIAIDGMAGVGKTALAVHVAHDLTDRYPDAQIYIDLHAHTADQEPLGTAAALDALLRAVGVPGDKVPGRAEERAALWRSQLAGRRVLVVLDNAAGSAQVRPLLPGTPGCLVLVTSRRRLPDLEGAHTLSLGVLPPRDATELFTRVAGEAHARADLAAVQEVVRVCGYLPLAVRIAAARLRTRPVWSVTHLIERLREERRLTELTVGDRGVAAAFALSYRHLTADQRRVFRLLGLYPGADFDLHTAAALADMALEDADRLVEQLVDFHLLEQPTAGRYRFHDLLRLHAVHLAGREVGEDDRHDALGRVLDHYRHTAALAMNAVVCYDKAYLPCVPASTTPAPAFADSEQAIAWLETERPNLPALVAHAAEHGWPTHVTDLSNTLWCFFEHRGSHDETLDVYTRALTTARGIGDRDLEGQALHYLGLFHRHHGRNDKSLAHYEAALALARETGNRVLQGRILGNLGPTLWHLGRGDEALTHYRRALAAALETGDLTLQCRVSEGLGSIRRGQGRYDQALGHYKQALALARETGNFRRDPFVLAEIGGVYGRIGRHDEAIDHLQRGLDSACSTASRLFEGFALYELGALHGRIGHHHEAIAHLDQALDLAHTTSNGVLRASALCGLGTVYMRLGLHDEAIGHLHRALDLARSTTNRPLENEVLNGLGETARRAGDPRRALTHHREAFVLATEIGTGYELARALDGIAHVHHDLGHDREAAANWRQALTAYTDLGVPDSDDVRALLDGLGSVSGHGGR</sequence>
<evidence type="ECO:0000313" key="10">
    <source>
        <dbReference type="Proteomes" id="UP000262882"/>
    </source>
</evidence>
<evidence type="ECO:0000256" key="3">
    <source>
        <dbReference type="ARBA" id="ARBA00023125"/>
    </source>
</evidence>
<gene>
    <name evidence="9" type="ORF">D0T12_26955</name>
</gene>
<dbReference type="SMART" id="SM00028">
    <property type="entry name" value="TPR"/>
    <property type="match status" value="8"/>
</dbReference>
<feature type="DNA-binding region" description="OmpR/PhoB-type" evidence="6">
    <location>
        <begin position="93"/>
        <end position="195"/>
    </location>
</feature>
<accession>A0A372GBC5</accession>
<dbReference type="InterPro" id="IPR027417">
    <property type="entry name" value="P-loop_NTPase"/>
</dbReference>
<keyword evidence="4" id="KW-0804">Transcription</keyword>
<evidence type="ECO:0000313" key="9">
    <source>
        <dbReference type="EMBL" id="RFS82442.1"/>
    </source>
</evidence>
<dbReference type="Proteomes" id="UP000262882">
    <property type="component" value="Unassembled WGS sequence"/>
</dbReference>
<dbReference type="PANTHER" id="PTHR35807:SF1">
    <property type="entry name" value="TRANSCRIPTIONAL REGULATOR REDD"/>
    <property type="match status" value="1"/>
</dbReference>
<evidence type="ECO:0000256" key="7">
    <source>
        <dbReference type="SAM" id="MobiDB-lite"/>
    </source>
</evidence>
<dbReference type="EMBL" id="QVNQ01000009">
    <property type="protein sequence ID" value="RFS82442.1"/>
    <property type="molecule type" value="Genomic_DNA"/>
</dbReference>
<dbReference type="PANTHER" id="PTHR35807">
    <property type="entry name" value="TRANSCRIPTIONAL REGULATOR REDD-RELATED"/>
    <property type="match status" value="1"/>
</dbReference>
<dbReference type="SUPFAM" id="SSF48452">
    <property type="entry name" value="TPR-like"/>
    <property type="match status" value="3"/>
</dbReference>
<feature type="compositionally biased region" description="Low complexity" evidence="7">
    <location>
        <begin position="1"/>
        <end position="22"/>
    </location>
</feature>
<dbReference type="Pfam" id="PF03704">
    <property type="entry name" value="BTAD"/>
    <property type="match status" value="1"/>
</dbReference>
<feature type="compositionally biased region" description="Basic and acidic residues" evidence="7">
    <location>
        <begin position="24"/>
        <end position="35"/>
    </location>
</feature>
<dbReference type="PRINTS" id="PR00364">
    <property type="entry name" value="DISEASERSIST"/>
</dbReference>
<dbReference type="InterPro" id="IPR036388">
    <property type="entry name" value="WH-like_DNA-bd_sf"/>
</dbReference>
<keyword evidence="10" id="KW-1185">Reference proteome</keyword>
<dbReference type="PROSITE" id="PS51755">
    <property type="entry name" value="OMPR_PHOB"/>
    <property type="match status" value="1"/>
</dbReference>
<feature type="repeat" description="TPR" evidence="5">
    <location>
        <begin position="1013"/>
        <end position="1046"/>
    </location>
</feature>
<dbReference type="SMART" id="SM01043">
    <property type="entry name" value="BTAD"/>
    <property type="match status" value="1"/>
</dbReference>
<comment type="similarity">
    <text evidence="1">Belongs to the AfsR/DnrI/RedD regulatory family.</text>
</comment>
<dbReference type="GO" id="GO:0000160">
    <property type="term" value="P:phosphorelay signal transduction system"/>
    <property type="evidence" value="ECO:0007669"/>
    <property type="project" value="InterPro"/>
</dbReference>
<dbReference type="AlphaFoldDB" id="A0A372GBC5"/>
<dbReference type="SUPFAM" id="SSF46894">
    <property type="entry name" value="C-terminal effector domain of the bipartite response regulators"/>
    <property type="match status" value="1"/>
</dbReference>
<dbReference type="CDD" id="cd15831">
    <property type="entry name" value="BTAD"/>
    <property type="match status" value="1"/>
</dbReference>